<dbReference type="Gene3D" id="1.20.1260.10">
    <property type="match status" value="1"/>
</dbReference>
<dbReference type="Proteomes" id="UP000661077">
    <property type="component" value="Unassembled WGS sequence"/>
</dbReference>
<evidence type="ECO:0000313" key="2">
    <source>
        <dbReference type="Proteomes" id="UP000661077"/>
    </source>
</evidence>
<dbReference type="SUPFAM" id="SSF47240">
    <property type="entry name" value="Ferritin-like"/>
    <property type="match status" value="1"/>
</dbReference>
<dbReference type="CDD" id="cd00657">
    <property type="entry name" value="Ferritin_like"/>
    <property type="match status" value="1"/>
</dbReference>
<gene>
    <name evidence="1" type="ORF">JM946_25120</name>
</gene>
<evidence type="ECO:0000313" key="1">
    <source>
        <dbReference type="EMBL" id="MBM0108026.1"/>
    </source>
</evidence>
<dbReference type="EMBL" id="JAEVLS010000006">
    <property type="protein sequence ID" value="MBM0108026.1"/>
    <property type="molecule type" value="Genomic_DNA"/>
</dbReference>
<organism evidence="1 2">
    <name type="scientific">Steroidobacter gossypii</name>
    <dbReference type="NCBI Taxonomy" id="2805490"/>
    <lineage>
        <taxon>Bacteria</taxon>
        <taxon>Pseudomonadati</taxon>
        <taxon>Pseudomonadota</taxon>
        <taxon>Gammaproteobacteria</taxon>
        <taxon>Steroidobacterales</taxon>
        <taxon>Steroidobacteraceae</taxon>
        <taxon>Steroidobacter</taxon>
    </lineage>
</organism>
<dbReference type="InterPro" id="IPR012347">
    <property type="entry name" value="Ferritin-like"/>
</dbReference>
<reference evidence="1 2" key="1">
    <citation type="journal article" date="2021" name="Int. J. Syst. Evol. Microbiol.">
        <title>Steroidobacter gossypii sp. nov., isolated from soil of cotton cropping field.</title>
        <authorList>
            <person name="Huang R."/>
            <person name="Yang S."/>
            <person name="Zhen C."/>
            <person name="Liu W."/>
        </authorList>
    </citation>
    <scope>NUCLEOTIDE SEQUENCE [LARGE SCALE GENOMIC DNA]</scope>
    <source>
        <strain evidence="1 2">S1-65</strain>
    </source>
</reference>
<keyword evidence="2" id="KW-1185">Reference proteome</keyword>
<dbReference type="RefSeq" id="WP_203170133.1">
    <property type="nucleotide sequence ID" value="NZ_JAEVLS010000006.1"/>
</dbReference>
<sequence>MRNSTDATRLGINRTGLQMSPEHAQEMLEGTQLLEMDMPAGTSDEADGQALSAMRQEYIAMADPLGSVPAPATLKGAAKSGAKMLTGRRPQVFIDKLSERLAFERGGTRLYDAVYAKALASKGDISKVPAEELLEIRNSEARHALLIKECMETLGADPTAQTPCADLVGVESAGLLQAVSDPRTTLAQTLHAALAAELIDNEGWEDLMTMAREMGHDDMANRFKQALDEEAVHLTKVRNWYTLLTMETSELM</sequence>
<accession>A0ABS1X475</accession>
<dbReference type="InterPro" id="IPR009078">
    <property type="entry name" value="Ferritin-like_SF"/>
</dbReference>
<proteinExistence type="predicted"/>
<name>A0ABS1X475_9GAMM</name>
<protein>
    <submittedName>
        <fullName evidence="1">Ferritin-like domain-containing protein</fullName>
    </submittedName>
</protein>
<comment type="caution">
    <text evidence="1">The sequence shown here is derived from an EMBL/GenBank/DDBJ whole genome shotgun (WGS) entry which is preliminary data.</text>
</comment>